<sequence length="315" mass="35325">MRYWWVNHKQTARQEIEGGYLWSPYRAAHGARNLFYDNMRGAAPGDVVLSFAGGLIRYVGYVEDYASPAPKPDSFGTTGHYWDDEGWLLPVLWEPLAAPVRPKDHIKELGPLLPDKYSPIQPNTGNGNQGAYLAEVGREVYEFLIGPLGMPDSGYEVEASQIDAPLARIDDAIQAIIRDDPSLDATTKEQVVKSRYGQGLFRQSIFNFESSCRLTKVSNPRLLIASHIKPWRLCENSVERLDGANGLLLTPHVDRLFDRGFISFEDDGDVLLSRKLDHTDLDRLGLSEACANGCGVFHPKQATYLAYHRSNVFLR</sequence>
<evidence type="ECO:0000313" key="2">
    <source>
        <dbReference type="EMBL" id="KLD62073.1"/>
    </source>
</evidence>
<dbReference type="EMBL" id="JPLA01000060">
    <property type="protein sequence ID" value="KLD62073.1"/>
    <property type="molecule type" value="Genomic_DNA"/>
</dbReference>
<evidence type="ECO:0000259" key="1">
    <source>
        <dbReference type="Pfam" id="PF13391"/>
    </source>
</evidence>
<dbReference type="RefSeq" id="WP_046973244.1">
    <property type="nucleotide sequence ID" value="NZ_JPLA01000060.1"/>
</dbReference>
<reference evidence="2 3" key="1">
    <citation type="journal article" date="2015" name="Antonie Van Leeuwenhoek">
        <title>A phylogenomic and molecular marker based taxonomic framework for the order Xanthomonadales: proposal to transfer the families Algiphilaceae and Solimonadaceae to the order Nevskiales ord. nov. and to create a new family within the order Xanthomonadales, the family Rhodanobacteraceae fam. nov., containing the genus Rhodanobacter and its closest relatives.</title>
        <authorList>
            <person name="Naushad S."/>
            <person name="Adeolu M."/>
            <person name="Wong S."/>
            <person name="Sohail M."/>
            <person name="Schellhorn H.E."/>
            <person name="Gupta R.S."/>
        </authorList>
    </citation>
    <scope>NUCLEOTIDE SEQUENCE [LARGE SCALE GENOMIC DNA]</scope>
    <source>
        <strain evidence="2 3">DSM 16301</strain>
    </source>
</reference>
<comment type="caution">
    <text evidence="2">The sequence shown here is derived from an EMBL/GenBank/DDBJ whole genome shotgun (WGS) entry which is preliminary data.</text>
</comment>
<protein>
    <recommendedName>
        <fullName evidence="1">HNH nuclease domain-containing protein</fullName>
    </recommendedName>
</protein>
<dbReference type="AlphaFoldDB" id="A0A0G9GXN0"/>
<dbReference type="PATRIC" id="fig|1440762.4.peg.3447"/>
<dbReference type="Proteomes" id="UP000035481">
    <property type="component" value="Unassembled WGS sequence"/>
</dbReference>
<proteinExistence type="predicted"/>
<dbReference type="Pfam" id="PF13391">
    <property type="entry name" value="HNH_2"/>
    <property type="match status" value="1"/>
</dbReference>
<dbReference type="OrthoDB" id="529575at2"/>
<evidence type="ECO:0000313" key="3">
    <source>
        <dbReference type="Proteomes" id="UP000035481"/>
    </source>
</evidence>
<name>A0A0G9GXN0_9GAMM</name>
<accession>A0A0G9GXN0</accession>
<dbReference type="InterPro" id="IPR003615">
    <property type="entry name" value="HNH_nuc"/>
</dbReference>
<feature type="domain" description="HNH nuclease" evidence="1">
    <location>
        <begin position="212"/>
        <end position="265"/>
    </location>
</feature>
<organism evidence="2 3">
    <name type="scientific">Dyella japonica DSM 16301</name>
    <dbReference type="NCBI Taxonomy" id="1440762"/>
    <lineage>
        <taxon>Bacteria</taxon>
        <taxon>Pseudomonadati</taxon>
        <taxon>Pseudomonadota</taxon>
        <taxon>Gammaproteobacteria</taxon>
        <taxon>Lysobacterales</taxon>
        <taxon>Rhodanobacteraceae</taxon>
        <taxon>Dyella</taxon>
    </lineage>
</organism>
<gene>
    <name evidence="2" type="ORF">Y882_17865</name>
</gene>